<reference evidence="8 9" key="1">
    <citation type="journal article" date="2019" name="Mar. Drugs">
        <title>Comparative Genomics and CAZyme Genome Repertoires of Marine Zobellia amurskyensis KMM 3526(T) and Zobellia laminariae KMM 3676(T).</title>
        <authorList>
            <person name="Chernysheva N."/>
            <person name="Bystritskaya E."/>
            <person name="Stenkova A."/>
            <person name="Golovkin I."/>
            <person name="Nedashkovskaya O."/>
            <person name="Isaeva M."/>
        </authorList>
    </citation>
    <scope>NUCLEOTIDE SEQUENCE [LARGE SCALE GENOMIC DNA]</scope>
    <source>
        <strain evidence="8 9">KMM 3526</strain>
    </source>
</reference>
<dbReference type="Proteomes" id="UP000540519">
    <property type="component" value="Unassembled WGS sequence"/>
</dbReference>
<dbReference type="GO" id="GO:0005886">
    <property type="term" value="C:plasma membrane"/>
    <property type="evidence" value="ECO:0007669"/>
    <property type="project" value="UniProtKB-SubCell"/>
</dbReference>
<evidence type="ECO:0000313" key="8">
    <source>
        <dbReference type="EMBL" id="MUH34448.1"/>
    </source>
</evidence>
<gene>
    <name evidence="8" type="ORF">D9O36_01220</name>
</gene>
<evidence type="ECO:0000256" key="4">
    <source>
        <dbReference type="ARBA" id="ARBA00022692"/>
    </source>
</evidence>
<keyword evidence="6 7" id="KW-0472">Membrane</keyword>
<dbReference type="InterPro" id="IPR032808">
    <property type="entry name" value="DoxX"/>
</dbReference>
<comment type="subcellular location">
    <subcellularLocation>
        <location evidence="1">Cell membrane</location>
        <topology evidence="1">Multi-pass membrane protein</topology>
    </subcellularLocation>
</comment>
<evidence type="ECO:0000256" key="7">
    <source>
        <dbReference type="SAM" id="Phobius"/>
    </source>
</evidence>
<dbReference type="InterPro" id="IPR051907">
    <property type="entry name" value="DoxX-like_oxidoreductase"/>
</dbReference>
<comment type="similarity">
    <text evidence="2">Belongs to the DoxX family.</text>
</comment>
<keyword evidence="4 7" id="KW-0812">Transmembrane</keyword>
<evidence type="ECO:0000256" key="2">
    <source>
        <dbReference type="ARBA" id="ARBA00006679"/>
    </source>
</evidence>
<keyword evidence="9" id="KW-1185">Reference proteome</keyword>
<feature type="transmembrane region" description="Helical" evidence="7">
    <location>
        <begin position="73"/>
        <end position="89"/>
    </location>
</feature>
<organism evidence="8 9">
    <name type="scientific">Zobellia amurskyensis</name>
    <dbReference type="NCBI Taxonomy" id="248905"/>
    <lineage>
        <taxon>Bacteria</taxon>
        <taxon>Pseudomonadati</taxon>
        <taxon>Bacteroidota</taxon>
        <taxon>Flavobacteriia</taxon>
        <taxon>Flavobacteriales</taxon>
        <taxon>Flavobacteriaceae</taxon>
        <taxon>Zobellia</taxon>
    </lineage>
</organism>
<dbReference type="EMBL" id="RCNR01000002">
    <property type="protein sequence ID" value="MUH34448.1"/>
    <property type="molecule type" value="Genomic_DNA"/>
</dbReference>
<sequence length="124" mass="13200">MSNTLLKDIGLALLRIAASAMMAVHGYGKLQMLINGVEFGDPIGIGATPSLFLAVLAELVCPILIIFGFKTRLAAIPTVITMAVAAFLVHGADPFQKKEMALLYLVVFVAIILLGPGKYSVDKR</sequence>
<feature type="transmembrane region" description="Helical" evidence="7">
    <location>
        <begin position="101"/>
        <end position="121"/>
    </location>
</feature>
<dbReference type="PANTHER" id="PTHR33452">
    <property type="entry name" value="OXIDOREDUCTASE CATD-RELATED"/>
    <property type="match status" value="1"/>
</dbReference>
<protein>
    <submittedName>
        <fullName evidence="8">DoxX family protein</fullName>
    </submittedName>
</protein>
<keyword evidence="5 7" id="KW-1133">Transmembrane helix</keyword>
<dbReference type="RefSeq" id="WP_038233125.1">
    <property type="nucleotide sequence ID" value="NZ_RCNR01000002.1"/>
</dbReference>
<dbReference type="Pfam" id="PF07681">
    <property type="entry name" value="DoxX"/>
    <property type="match status" value="1"/>
</dbReference>
<feature type="transmembrane region" description="Helical" evidence="7">
    <location>
        <begin position="42"/>
        <end position="66"/>
    </location>
</feature>
<evidence type="ECO:0000256" key="3">
    <source>
        <dbReference type="ARBA" id="ARBA00022475"/>
    </source>
</evidence>
<evidence type="ECO:0000256" key="5">
    <source>
        <dbReference type="ARBA" id="ARBA00022989"/>
    </source>
</evidence>
<name>A0A7X2ZQC1_9FLAO</name>
<keyword evidence="3" id="KW-1003">Cell membrane</keyword>
<evidence type="ECO:0000313" key="9">
    <source>
        <dbReference type="Proteomes" id="UP000540519"/>
    </source>
</evidence>
<evidence type="ECO:0000256" key="6">
    <source>
        <dbReference type="ARBA" id="ARBA00023136"/>
    </source>
</evidence>
<feature type="transmembrane region" description="Helical" evidence="7">
    <location>
        <begin position="12"/>
        <end position="30"/>
    </location>
</feature>
<evidence type="ECO:0000256" key="1">
    <source>
        <dbReference type="ARBA" id="ARBA00004651"/>
    </source>
</evidence>
<dbReference type="AlphaFoldDB" id="A0A7X2ZQC1"/>
<accession>A0A7X2ZQC1</accession>
<comment type="caution">
    <text evidence="8">The sequence shown here is derived from an EMBL/GenBank/DDBJ whole genome shotgun (WGS) entry which is preliminary data.</text>
</comment>
<proteinExistence type="inferred from homology"/>
<dbReference type="OrthoDB" id="9813193at2"/>
<dbReference type="PANTHER" id="PTHR33452:SF1">
    <property type="entry name" value="INNER MEMBRANE PROTEIN YPHA-RELATED"/>
    <property type="match status" value="1"/>
</dbReference>